<sequence length="359" mass="38215">MSLDPTESAGAVLAGDAFDAAGAPSGGLAWQRVRAGQALPDGWSLVAERLISPVEAGDRAEPARLGDGGSCIERWLHAGPVQRAQQGCWTTARCADGWLATATLDETTEPGGLQAATERLYRELFGLLDAEAAAGRTWHLLKVWNYLADINGSDPADGQDGLERYRQFNVGRRLAYAQARRSADDRVPAACALGTHRGPLTVHVLAGPQPPVPVENPRQTRAYHYPSDYGPRSPIFARAALADLGGGREGLLISGTAAIVGHASLHAGRADKQSAALLDNLESVWLAAQIDARAPHRWADLALTLYLRDPADQPAVAEALARRFPADSPALRGSLYLHADVCRAELLVEVEAQQITRGA</sequence>
<feature type="domain" description="Chorismatase FkbO/Hyg5-like N-terminal" evidence="1">
    <location>
        <begin position="73"/>
        <end position="206"/>
    </location>
</feature>
<protein>
    <recommendedName>
        <fullName evidence="1">Chorismatase FkbO/Hyg5-like N-terminal domain-containing protein</fullName>
    </recommendedName>
</protein>
<dbReference type="Proteomes" id="UP000643207">
    <property type="component" value="Unassembled WGS sequence"/>
</dbReference>
<dbReference type="InterPro" id="IPR049368">
    <property type="entry name" value="FkbO_Hyg5-like_N"/>
</dbReference>
<name>A0A9X0XDP0_9BURK</name>
<dbReference type="Gene3D" id="3.30.1330.40">
    <property type="entry name" value="RutC-like"/>
    <property type="match status" value="1"/>
</dbReference>
<dbReference type="Pfam" id="PF21168">
    <property type="entry name" value="FkbO_Hyg5-like_N"/>
    <property type="match status" value="1"/>
</dbReference>
<gene>
    <name evidence="2" type="ORF">JI742_09015</name>
</gene>
<dbReference type="AlphaFoldDB" id="A0A9X0XDP0"/>
<accession>A0A9X0XDP0</accession>
<comment type="caution">
    <text evidence="2">The sequence shown here is derived from an EMBL/GenBank/DDBJ whole genome shotgun (WGS) entry which is preliminary data.</text>
</comment>
<proteinExistence type="predicted"/>
<dbReference type="SUPFAM" id="SSF55298">
    <property type="entry name" value="YjgF-like"/>
    <property type="match status" value="1"/>
</dbReference>
<dbReference type="InterPro" id="IPR035959">
    <property type="entry name" value="RutC-like_sf"/>
</dbReference>
<evidence type="ECO:0000259" key="1">
    <source>
        <dbReference type="Pfam" id="PF21168"/>
    </source>
</evidence>
<evidence type="ECO:0000313" key="2">
    <source>
        <dbReference type="EMBL" id="MBL0720025.1"/>
    </source>
</evidence>
<evidence type="ECO:0000313" key="3">
    <source>
        <dbReference type="Proteomes" id="UP000643207"/>
    </source>
</evidence>
<dbReference type="EMBL" id="JAERRA010000001">
    <property type="protein sequence ID" value="MBL0720025.1"/>
    <property type="molecule type" value="Genomic_DNA"/>
</dbReference>
<dbReference type="RefSeq" id="WP_201825746.1">
    <property type="nucleotide sequence ID" value="NZ_JAERRA010000001.1"/>
</dbReference>
<organism evidence="2 3">
    <name type="scientific">Aquariibacter lacus</name>
    <dbReference type="NCBI Taxonomy" id="2801332"/>
    <lineage>
        <taxon>Bacteria</taxon>
        <taxon>Pseudomonadati</taxon>
        <taxon>Pseudomonadota</taxon>
        <taxon>Betaproteobacteria</taxon>
        <taxon>Burkholderiales</taxon>
        <taxon>Sphaerotilaceae</taxon>
        <taxon>Aquariibacter</taxon>
    </lineage>
</organism>
<reference evidence="2 3" key="1">
    <citation type="submission" date="2021-01" db="EMBL/GenBank/DDBJ databases">
        <title>Piscinibacter sp. Jin2 Genome sequencing and assembly.</title>
        <authorList>
            <person name="Kim I."/>
        </authorList>
    </citation>
    <scope>NUCLEOTIDE SEQUENCE [LARGE SCALE GENOMIC DNA]</scope>
    <source>
        <strain evidence="2 3">Jin2</strain>
    </source>
</reference>
<keyword evidence="3" id="KW-1185">Reference proteome</keyword>